<keyword evidence="1" id="KW-0167">Capsid protein</keyword>
<reference evidence="1" key="1">
    <citation type="submission" date="2011-10" db="EMBL/GenBank/DDBJ databases">
        <title>Evaluation of some molecular techniques.</title>
        <authorList>
            <person name="Fattouh F.A."/>
            <person name="Awad E."/>
        </authorList>
    </citation>
    <scope>NUCLEOTIDE SEQUENCE</scope>
    <source>
        <strain evidence="1">EA2</strain>
    </source>
</reference>
<protein>
    <submittedName>
        <fullName evidence="1">Coat protein</fullName>
    </submittedName>
</protein>
<feature type="non-terminal residue" evidence="1">
    <location>
        <position position="68"/>
    </location>
</feature>
<accession>G8J7J9</accession>
<keyword evidence="1" id="KW-0946">Virion</keyword>
<organism evidence="1">
    <name type="scientific">Strawberry latent ringspot virus</name>
    <dbReference type="NCBI Taxonomy" id="28351"/>
    <lineage>
        <taxon>Viruses</taxon>
        <taxon>Riboviria</taxon>
        <taxon>Orthornavirae</taxon>
        <taxon>Pisuviricota</taxon>
        <taxon>Pisoniviricetes</taxon>
        <taxon>Picornavirales</taxon>
        <taxon>Secoviridae</taxon>
        <taxon>Stralarivirus</taxon>
        <taxon>Stralarivirus fragariae</taxon>
    </lineage>
</organism>
<name>G8J7J9_9SECO</name>
<proteinExistence type="predicted"/>
<evidence type="ECO:0000313" key="1">
    <source>
        <dbReference type="EMBL" id="AER42015.1"/>
    </source>
</evidence>
<feature type="non-terminal residue" evidence="1">
    <location>
        <position position="1"/>
    </location>
</feature>
<dbReference type="EMBL" id="JN859086">
    <property type="protein sequence ID" value="AER42015.1"/>
    <property type="molecule type" value="Genomic_RNA"/>
</dbReference>
<dbReference type="GO" id="GO:0019028">
    <property type="term" value="C:viral capsid"/>
    <property type="evidence" value="ECO:0007669"/>
    <property type="project" value="UniProtKB-KW"/>
</dbReference>
<sequence>PLVILPPHCPCVEADFNSLVFWTPPRVIGSAVSKQPLASWISRHSENQWQISDATRESPLNTPGVLPR</sequence>